<dbReference type="SUPFAM" id="SSF158573">
    <property type="entry name" value="GINS helical bundle-like"/>
    <property type="match status" value="1"/>
</dbReference>
<dbReference type="OMA" id="MFCEKAT"/>
<dbReference type="Pfam" id="PF05916">
    <property type="entry name" value="Sld5"/>
    <property type="match status" value="1"/>
</dbReference>
<sequence>MEAQNAIKLIKELKTNKFLPKFNVFTSVFELISQDPLVLEVCTEITNQMDRINQVLSQQQHLYLQIAYRDPEFDREQQQETTKLIVENQNMQRNIRCLLAYLNTRADRLHRLAWESGKAMPEHIKDKLTPAEITYYQKYLENIDQYNKSLSLDNNIDLTVDLTPPKELFIEVRIKKDYGTIMLPESGQVNLQRNTTHLLRRSEVDHLIKQGIVAEVV</sequence>
<evidence type="ECO:0008006" key="9">
    <source>
        <dbReference type="Google" id="ProtNLM"/>
    </source>
</evidence>
<feature type="domain" description="DNA replication complex GINS protein PSF1 C-terminal" evidence="6">
    <location>
        <begin position="166"/>
        <end position="216"/>
    </location>
</feature>
<accession>A0A078AK77</accession>
<evidence type="ECO:0000313" key="8">
    <source>
        <dbReference type="Proteomes" id="UP000039865"/>
    </source>
</evidence>
<keyword evidence="8" id="KW-1185">Reference proteome</keyword>
<dbReference type="InParanoid" id="A0A078AK77"/>
<protein>
    <recommendedName>
        <fullName evidence="9">GINS complex subunit 1</fullName>
    </recommendedName>
</protein>
<dbReference type="InterPro" id="IPR036224">
    <property type="entry name" value="GINS_bundle-like_dom_sf"/>
</dbReference>
<dbReference type="Pfam" id="PF24997">
    <property type="entry name" value="PSF1_C"/>
    <property type="match status" value="1"/>
</dbReference>
<dbReference type="GO" id="GO:1902983">
    <property type="term" value="P:DNA strand elongation involved in mitotic DNA replication"/>
    <property type="evidence" value="ECO:0007669"/>
    <property type="project" value="TreeGrafter"/>
</dbReference>
<dbReference type="PANTHER" id="PTHR12914">
    <property type="entry name" value="PARTNER OF SLD5"/>
    <property type="match status" value="1"/>
</dbReference>
<dbReference type="InterPro" id="IPR056783">
    <property type="entry name" value="PSF1_C"/>
</dbReference>
<reference evidence="7 8" key="1">
    <citation type="submission" date="2014-06" db="EMBL/GenBank/DDBJ databases">
        <authorList>
            <person name="Swart Estienne"/>
        </authorList>
    </citation>
    <scope>NUCLEOTIDE SEQUENCE [LARGE SCALE GENOMIC DNA]</scope>
    <source>
        <strain evidence="7 8">130c</strain>
    </source>
</reference>
<keyword evidence="3" id="KW-0235">DNA replication</keyword>
<name>A0A078AK77_STYLE</name>
<dbReference type="AlphaFoldDB" id="A0A078AK77"/>
<evidence type="ECO:0000256" key="2">
    <source>
        <dbReference type="ARBA" id="ARBA00006677"/>
    </source>
</evidence>
<evidence type="ECO:0000256" key="4">
    <source>
        <dbReference type="ARBA" id="ARBA00023242"/>
    </source>
</evidence>
<proteinExistence type="inferred from homology"/>
<dbReference type="GO" id="GO:0000811">
    <property type="term" value="C:GINS complex"/>
    <property type="evidence" value="ECO:0007669"/>
    <property type="project" value="InterPro"/>
</dbReference>
<evidence type="ECO:0000313" key="7">
    <source>
        <dbReference type="EMBL" id="CDW82589.1"/>
    </source>
</evidence>
<dbReference type="OrthoDB" id="10252587at2759"/>
<comment type="similarity">
    <text evidence="2">Belongs to the GINS1/PSF1 family.</text>
</comment>
<dbReference type="InterPro" id="IPR021151">
    <property type="entry name" value="GINS_A"/>
</dbReference>
<evidence type="ECO:0000259" key="5">
    <source>
        <dbReference type="Pfam" id="PF05916"/>
    </source>
</evidence>
<organism evidence="7 8">
    <name type="scientific">Stylonychia lemnae</name>
    <name type="common">Ciliate</name>
    <dbReference type="NCBI Taxonomy" id="5949"/>
    <lineage>
        <taxon>Eukaryota</taxon>
        <taxon>Sar</taxon>
        <taxon>Alveolata</taxon>
        <taxon>Ciliophora</taxon>
        <taxon>Intramacronucleata</taxon>
        <taxon>Spirotrichea</taxon>
        <taxon>Stichotrichia</taxon>
        <taxon>Sporadotrichida</taxon>
        <taxon>Oxytrichidae</taxon>
        <taxon>Stylonychinae</taxon>
        <taxon>Stylonychia</taxon>
    </lineage>
</organism>
<evidence type="ECO:0000256" key="1">
    <source>
        <dbReference type="ARBA" id="ARBA00004123"/>
    </source>
</evidence>
<dbReference type="Proteomes" id="UP000039865">
    <property type="component" value="Unassembled WGS sequence"/>
</dbReference>
<keyword evidence="4" id="KW-0539">Nucleus</keyword>
<gene>
    <name evidence="7" type="primary">Contig2909.g3113</name>
    <name evidence="7" type="ORF">STYLEM_11622</name>
</gene>
<dbReference type="CDD" id="cd11710">
    <property type="entry name" value="GINS_A_psf1"/>
    <property type="match status" value="1"/>
</dbReference>
<feature type="domain" description="GINS subunit" evidence="5">
    <location>
        <begin position="90"/>
        <end position="149"/>
    </location>
</feature>
<dbReference type="InterPro" id="IPR005339">
    <property type="entry name" value="GINS_Psf1"/>
</dbReference>
<dbReference type="PANTHER" id="PTHR12914:SF2">
    <property type="entry name" value="DNA REPLICATION COMPLEX GINS PROTEIN PSF1"/>
    <property type="match status" value="1"/>
</dbReference>
<dbReference type="CDD" id="cd21696">
    <property type="entry name" value="GINS_B_Psf1"/>
    <property type="match status" value="1"/>
</dbReference>
<comment type="subcellular location">
    <subcellularLocation>
        <location evidence="1">Nucleus</location>
    </subcellularLocation>
</comment>
<evidence type="ECO:0000259" key="6">
    <source>
        <dbReference type="Pfam" id="PF24997"/>
    </source>
</evidence>
<evidence type="ECO:0000256" key="3">
    <source>
        <dbReference type="ARBA" id="ARBA00022705"/>
    </source>
</evidence>
<dbReference type="Gene3D" id="1.20.58.1030">
    <property type="match status" value="1"/>
</dbReference>
<dbReference type="EMBL" id="CCKQ01011050">
    <property type="protein sequence ID" value="CDW82589.1"/>
    <property type="molecule type" value="Genomic_DNA"/>
</dbReference>